<dbReference type="SUPFAM" id="SSF50475">
    <property type="entry name" value="FMN-binding split barrel"/>
    <property type="match status" value="1"/>
</dbReference>
<dbReference type="OrthoDB" id="116031at2"/>
<dbReference type="AlphaFoldDB" id="A0A511XF01"/>
<gene>
    <name evidence="1" type="ORF">ANI02nite_34140</name>
</gene>
<dbReference type="Gene3D" id="2.30.110.10">
    <property type="entry name" value="Electron Transport, Fmn-binding Protein, Chain A"/>
    <property type="match status" value="1"/>
</dbReference>
<dbReference type="PANTHER" id="PTHR34071:SF2">
    <property type="entry name" value="FLAVIN-NUCLEOTIDE-BINDING PROTEIN"/>
    <property type="match status" value="1"/>
</dbReference>
<name>A0A511XF01_9PROT</name>
<protein>
    <submittedName>
        <fullName evidence="1">Flavin-nucleotide-binding protein</fullName>
    </submittedName>
</protein>
<reference evidence="1 2" key="1">
    <citation type="submission" date="2019-07" db="EMBL/GenBank/DDBJ databases">
        <title>Whole genome shotgun sequence of Acetobacter nitrogenifigens NBRC 105050.</title>
        <authorList>
            <person name="Hosoyama A."/>
            <person name="Uohara A."/>
            <person name="Ohji S."/>
            <person name="Ichikawa N."/>
        </authorList>
    </citation>
    <scope>NUCLEOTIDE SEQUENCE [LARGE SCALE GENOMIC DNA]</scope>
    <source>
        <strain evidence="1 2">NBRC 105050</strain>
    </source>
</reference>
<keyword evidence="2" id="KW-1185">Reference proteome</keyword>
<dbReference type="Pfam" id="PF12900">
    <property type="entry name" value="Pyridox_ox_2"/>
    <property type="match status" value="1"/>
</dbReference>
<sequence>MPDTPSDTFPVTQRSRIRRAHQRGSYVRDDVYAVIDASPLCHVGYVIDGEPYVTPTIHWREGDVLYWHGSAASRFLESVVGARACVTCSMMDGYVMARSAFSHSVNYRSAMAFGVAELVDDPDHAADALRRFVEGLFPGRWNSLRPMTRQELKATSVLKMTIEEAAVKVRDAPPGDPQEADVPVWAGVIPMETHLGAPIPAPELPKETPFPEELARLIASGRLR</sequence>
<dbReference type="Proteomes" id="UP000321635">
    <property type="component" value="Unassembled WGS sequence"/>
</dbReference>
<organism evidence="1 2">
    <name type="scientific">Acetobacter nitrogenifigens DSM 23921 = NBRC 105050</name>
    <dbReference type="NCBI Taxonomy" id="1120919"/>
    <lineage>
        <taxon>Bacteria</taxon>
        <taxon>Pseudomonadati</taxon>
        <taxon>Pseudomonadota</taxon>
        <taxon>Alphaproteobacteria</taxon>
        <taxon>Acetobacterales</taxon>
        <taxon>Acetobacteraceae</taxon>
        <taxon>Acetobacter</taxon>
    </lineage>
</organism>
<dbReference type="InterPro" id="IPR012349">
    <property type="entry name" value="Split_barrel_FMN-bd"/>
</dbReference>
<dbReference type="InterPro" id="IPR024747">
    <property type="entry name" value="Pyridox_Oxase-rel"/>
</dbReference>
<dbReference type="RefSeq" id="WP_026399073.1">
    <property type="nucleotide sequence ID" value="NZ_AUBI01000028.1"/>
</dbReference>
<comment type="caution">
    <text evidence="1">The sequence shown here is derived from an EMBL/GenBank/DDBJ whole genome shotgun (WGS) entry which is preliminary data.</text>
</comment>
<accession>A0A511XF01</accession>
<dbReference type="EMBL" id="BJYF01000043">
    <property type="protein sequence ID" value="GEN61530.1"/>
    <property type="molecule type" value="Genomic_DNA"/>
</dbReference>
<proteinExistence type="predicted"/>
<dbReference type="PANTHER" id="PTHR34071">
    <property type="entry name" value="5-NITROIMIDAZOLE ANTIBIOTICS RESISTANCE PROTEIN, NIMA-FAMILY-RELATED PROTEIN-RELATED"/>
    <property type="match status" value="1"/>
</dbReference>
<evidence type="ECO:0000313" key="1">
    <source>
        <dbReference type="EMBL" id="GEN61530.1"/>
    </source>
</evidence>
<evidence type="ECO:0000313" key="2">
    <source>
        <dbReference type="Proteomes" id="UP000321635"/>
    </source>
</evidence>